<dbReference type="Proteomes" id="UP000708208">
    <property type="component" value="Unassembled WGS sequence"/>
</dbReference>
<sequence length="27" mass="2833">TTVDSAKAFIEVINPLADIDKLAATSE</sequence>
<feature type="non-terminal residue" evidence="1">
    <location>
        <position position="27"/>
    </location>
</feature>
<protein>
    <submittedName>
        <fullName evidence="1">Uncharacterized protein</fullName>
    </submittedName>
</protein>
<feature type="non-terminal residue" evidence="1">
    <location>
        <position position="1"/>
    </location>
</feature>
<dbReference type="EMBL" id="CAJVCH010276151">
    <property type="protein sequence ID" value="CAG7734771.1"/>
    <property type="molecule type" value="Genomic_DNA"/>
</dbReference>
<reference evidence="1" key="1">
    <citation type="submission" date="2021-06" db="EMBL/GenBank/DDBJ databases">
        <authorList>
            <person name="Hodson N. C."/>
            <person name="Mongue J. A."/>
            <person name="Jaron S. K."/>
        </authorList>
    </citation>
    <scope>NUCLEOTIDE SEQUENCE</scope>
</reference>
<name>A0A8J2KZH3_9HEXA</name>
<organism evidence="1 2">
    <name type="scientific">Allacma fusca</name>
    <dbReference type="NCBI Taxonomy" id="39272"/>
    <lineage>
        <taxon>Eukaryota</taxon>
        <taxon>Metazoa</taxon>
        <taxon>Ecdysozoa</taxon>
        <taxon>Arthropoda</taxon>
        <taxon>Hexapoda</taxon>
        <taxon>Collembola</taxon>
        <taxon>Symphypleona</taxon>
        <taxon>Sminthuridae</taxon>
        <taxon>Allacma</taxon>
    </lineage>
</organism>
<evidence type="ECO:0000313" key="1">
    <source>
        <dbReference type="EMBL" id="CAG7734771.1"/>
    </source>
</evidence>
<accession>A0A8J2KZH3</accession>
<dbReference type="AlphaFoldDB" id="A0A8J2KZH3"/>
<keyword evidence="2" id="KW-1185">Reference proteome</keyword>
<comment type="caution">
    <text evidence="1">The sequence shown here is derived from an EMBL/GenBank/DDBJ whole genome shotgun (WGS) entry which is preliminary data.</text>
</comment>
<evidence type="ECO:0000313" key="2">
    <source>
        <dbReference type="Proteomes" id="UP000708208"/>
    </source>
</evidence>
<gene>
    <name evidence="1" type="ORF">AFUS01_LOCUS23141</name>
</gene>
<proteinExistence type="predicted"/>